<dbReference type="EMBL" id="BDUD01000001">
    <property type="protein sequence ID" value="GBG18958.1"/>
    <property type="molecule type" value="Genomic_DNA"/>
</dbReference>
<dbReference type="Proteomes" id="UP000245124">
    <property type="component" value="Unassembled WGS sequence"/>
</dbReference>
<evidence type="ECO:0000256" key="3">
    <source>
        <dbReference type="ARBA" id="ARBA00022989"/>
    </source>
</evidence>
<sequence>MTALATASILLVGGLQVIKGNLSIGMLVAYQSLTLSFLEPVNSLVNFGSALQNLEADLNRLDDVLQNPVDLEVEGSKRAGGRGKRAGGTSY</sequence>
<dbReference type="AlphaFoldDB" id="A0A2R5FNC7"/>
<reference evidence="6 7" key="1">
    <citation type="submission" date="2017-06" db="EMBL/GenBank/DDBJ databases">
        <title>Genome sequencing of cyanobaciteial culture collection at National Institute for Environmental Studies (NIES).</title>
        <authorList>
            <person name="Hirose Y."/>
            <person name="Shimura Y."/>
            <person name="Fujisawa T."/>
            <person name="Nakamura Y."/>
            <person name="Kawachi M."/>
        </authorList>
    </citation>
    <scope>NUCLEOTIDE SEQUENCE [LARGE SCALE GENOMIC DNA]</scope>
    <source>
        <strain evidence="6 7">NIES-4072</strain>
    </source>
</reference>
<comment type="caution">
    <text evidence="6">The sequence shown here is derived from an EMBL/GenBank/DDBJ whole genome shotgun (WGS) entry which is preliminary data.</text>
</comment>
<proteinExistence type="predicted"/>
<dbReference type="PROSITE" id="PS50929">
    <property type="entry name" value="ABC_TM1F"/>
    <property type="match status" value="1"/>
</dbReference>
<evidence type="ECO:0000256" key="4">
    <source>
        <dbReference type="ARBA" id="ARBA00023136"/>
    </source>
</evidence>
<evidence type="ECO:0000313" key="6">
    <source>
        <dbReference type="EMBL" id="GBG18958.1"/>
    </source>
</evidence>
<keyword evidence="3" id="KW-1133">Transmembrane helix</keyword>
<dbReference type="Gene3D" id="1.20.1560.10">
    <property type="entry name" value="ABC transporter type 1, transmembrane domain"/>
    <property type="match status" value="1"/>
</dbReference>
<evidence type="ECO:0000313" key="7">
    <source>
        <dbReference type="Proteomes" id="UP000245124"/>
    </source>
</evidence>
<organism evidence="6 7">
    <name type="scientific">Nostoc commune NIES-4072</name>
    <dbReference type="NCBI Taxonomy" id="2005467"/>
    <lineage>
        <taxon>Bacteria</taxon>
        <taxon>Bacillati</taxon>
        <taxon>Cyanobacteriota</taxon>
        <taxon>Cyanophyceae</taxon>
        <taxon>Nostocales</taxon>
        <taxon>Nostocaceae</taxon>
        <taxon>Nostoc</taxon>
    </lineage>
</organism>
<dbReference type="InterPro" id="IPR036640">
    <property type="entry name" value="ABC1_TM_sf"/>
</dbReference>
<accession>A0A2R5FNC7</accession>
<protein>
    <submittedName>
        <fullName evidence="6">ABC transporter-related protein</fullName>
    </submittedName>
</protein>
<dbReference type="GO" id="GO:0005524">
    <property type="term" value="F:ATP binding"/>
    <property type="evidence" value="ECO:0007669"/>
    <property type="project" value="InterPro"/>
</dbReference>
<keyword evidence="7" id="KW-1185">Reference proteome</keyword>
<name>A0A2R5FNC7_NOSCO</name>
<feature type="domain" description="ABC transmembrane type-1" evidence="5">
    <location>
        <begin position="1"/>
        <end position="53"/>
    </location>
</feature>
<gene>
    <name evidence="6" type="ORF">NIES4072_26230</name>
</gene>
<evidence type="ECO:0000256" key="1">
    <source>
        <dbReference type="ARBA" id="ARBA00004651"/>
    </source>
</evidence>
<evidence type="ECO:0000259" key="5">
    <source>
        <dbReference type="PROSITE" id="PS50929"/>
    </source>
</evidence>
<keyword evidence="2" id="KW-0812">Transmembrane</keyword>
<comment type="subcellular location">
    <subcellularLocation>
        <location evidence="1">Cell membrane</location>
        <topology evidence="1">Multi-pass membrane protein</topology>
    </subcellularLocation>
</comment>
<dbReference type="GO" id="GO:0140359">
    <property type="term" value="F:ABC-type transporter activity"/>
    <property type="evidence" value="ECO:0007669"/>
    <property type="project" value="InterPro"/>
</dbReference>
<keyword evidence="4" id="KW-0472">Membrane</keyword>
<dbReference type="GO" id="GO:0005886">
    <property type="term" value="C:plasma membrane"/>
    <property type="evidence" value="ECO:0007669"/>
    <property type="project" value="UniProtKB-SubCell"/>
</dbReference>
<dbReference type="SUPFAM" id="SSF90123">
    <property type="entry name" value="ABC transporter transmembrane region"/>
    <property type="match status" value="1"/>
</dbReference>
<evidence type="ECO:0000256" key="2">
    <source>
        <dbReference type="ARBA" id="ARBA00022692"/>
    </source>
</evidence>
<dbReference type="InterPro" id="IPR011527">
    <property type="entry name" value="ABC1_TM_dom"/>
</dbReference>